<evidence type="ECO:0000259" key="6">
    <source>
        <dbReference type="PROSITE" id="PS50833"/>
    </source>
</evidence>
<comment type="similarity">
    <text evidence="2 4">Belongs to the RPF2 family.</text>
</comment>
<dbReference type="EMBL" id="KZ994873">
    <property type="protein sequence ID" value="RKO91863.1"/>
    <property type="molecule type" value="Genomic_DNA"/>
</dbReference>
<gene>
    <name evidence="7" type="ORF">BDK51DRAFT_48949</name>
</gene>
<accession>A0A4P9WIX0</accession>
<evidence type="ECO:0000256" key="3">
    <source>
        <dbReference type="ARBA" id="ARBA00023242"/>
    </source>
</evidence>
<dbReference type="PANTHER" id="PTHR12728">
    <property type="entry name" value="BRIX DOMAIN CONTAINING PROTEIN"/>
    <property type="match status" value="1"/>
</dbReference>
<dbReference type="PANTHER" id="PTHR12728:SF0">
    <property type="entry name" value="RIBOSOME PRODUCTION FACTOR 2 HOMOLOG"/>
    <property type="match status" value="1"/>
</dbReference>
<feature type="compositionally biased region" description="Acidic residues" evidence="5">
    <location>
        <begin position="300"/>
        <end position="318"/>
    </location>
</feature>
<evidence type="ECO:0000256" key="1">
    <source>
        <dbReference type="ARBA" id="ARBA00004604"/>
    </source>
</evidence>
<keyword evidence="8" id="KW-1185">Reference proteome</keyword>
<dbReference type="PROSITE" id="PS50833">
    <property type="entry name" value="BRIX"/>
    <property type="match status" value="1"/>
</dbReference>
<dbReference type="GO" id="GO:0005730">
    <property type="term" value="C:nucleolus"/>
    <property type="evidence" value="ECO:0007669"/>
    <property type="project" value="UniProtKB-SubCell"/>
</dbReference>
<reference evidence="8" key="1">
    <citation type="journal article" date="2018" name="Nat. Microbiol.">
        <title>Leveraging single-cell genomics to expand the fungal tree of life.</title>
        <authorList>
            <person name="Ahrendt S.R."/>
            <person name="Quandt C.A."/>
            <person name="Ciobanu D."/>
            <person name="Clum A."/>
            <person name="Salamov A."/>
            <person name="Andreopoulos B."/>
            <person name="Cheng J.F."/>
            <person name="Woyke T."/>
            <person name="Pelin A."/>
            <person name="Henrissat B."/>
            <person name="Reynolds N.K."/>
            <person name="Benny G.L."/>
            <person name="Smith M.E."/>
            <person name="James T.Y."/>
            <person name="Grigoriev I.V."/>
        </authorList>
    </citation>
    <scope>NUCLEOTIDE SEQUENCE [LARGE SCALE GENOMIC DNA]</scope>
</reference>
<feature type="region of interest" description="Disordered" evidence="5">
    <location>
        <begin position="289"/>
        <end position="340"/>
    </location>
</feature>
<evidence type="ECO:0000256" key="2">
    <source>
        <dbReference type="ARBA" id="ARBA00010782"/>
    </source>
</evidence>
<dbReference type="Pfam" id="PF04427">
    <property type="entry name" value="Brix"/>
    <property type="match status" value="1"/>
</dbReference>
<dbReference type="InterPro" id="IPR007109">
    <property type="entry name" value="Brix"/>
</dbReference>
<evidence type="ECO:0000256" key="5">
    <source>
        <dbReference type="SAM" id="MobiDB-lite"/>
    </source>
</evidence>
<comment type="subcellular location">
    <subcellularLocation>
        <location evidence="1 4">Nucleus</location>
        <location evidence="1 4">Nucleolus</location>
    </subcellularLocation>
</comment>
<evidence type="ECO:0000313" key="8">
    <source>
        <dbReference type="Proteomes" id="UP000269721"/>
    </source>
</evidence>
<feature type="domain" description="Brix" evidence="6">
    <location>
        <begin position="33"/>
        <end position="244"/>
    </location>
</feature>
<dbReference type="InterPro" id="IPR039770">
    <property type="entry name" value="Rpf2"/>
</dbReference>
<dbReference type="OrthoDB" id="407658at2759"/>
<protein>
    <recommendedName>
        <fullName evidence="4">Ribosome production factor 2 homolog</fullName>
    </recommendedName>
    <alternativeName>
        <fullName evidence="4">Ribosome biogenesis protein RPF2 homolog</fullName>
    </alternativeName>
</protein>
<dbReference type="Proteomes" id="UP000269721">
    <property type="component" value="Unassembled WGS sequence"/>
</dbReference>
<evidence type="ECO:0000313" key="7">
    <source>
        <dbReference type="EMBL" id="RKO91863.1"/>
    </source>
</evidence>
<organism evidence="7 8">
    <name type="scientific">Blyttiomyces helicus</name>
    <dbReference type="NCBI Taxonomy" id="388810"/>
    <lineage>
        <taxon>Eukaryota</taxon>
        <taxon>Fungi</taxon>
        <taxon>Fungi incertae sedis</taxon>
        <taxon>Chytridiomycota</taxon>
        <taxon>Chytridiomycota incertae sedis</taxon>
        <taxon>Chytridiomycetes</taxon>
        <taxon>Chytridiomycetes incertae sedis</taxon>
        <taxon>Blyttiomyces</taxon>
    </lineage>
</organism>
<sequence>MGAEGSSEAAKPKTAAAARALKKREPQVQEDVKTAVFIRGTNTSQLVNTTMKDLFALKKPNGIQFSKRNQVRPFEDPRSLEFFAQKNDASLFVVASHSKKRPHNLVLARSYDYQLLDMVELGVEDGVAMETFKSTKAAVGHRPLILFHGDSFDASDDLRTLKSLFLDFFRGDGSAAMVNLGGIEHVISITADGTTTSDGLKKLYFRVYAINLKKSGTRLPRVELDEMGPRVDFVLRRSRLADAETMKQATRIPKELVPKKQKNIEYDPIGDKLGRIHLGKQDLTKLQTRKIKGLKRRADEDGDADGDADADADGDDGADAAPKVEAPASKKSKRRKSDDF</sequence>
<proteinExistence type="inferred from homology"/>
<name>A0A4P9WIX0_9FUNG</name>
<dbReference type="GO" id="GO:0019843">
    <property type="term" value="F:rRNA binding"/>
    <property type="evidence" value="ECO:0007669"/>
    <property type="project" value="UniProtKB-UniRule"/>
</dbReference>
<dbReference type="GO" id="GO:0000027">
    <property type="term" value="P:ribosomal large subunit assembly"/>
    <property type="evidence" value="ECO:0007669"/>
    <property type="project" value="InterPro"/>
</dbReference>
<feature type="compositionally biased region" description="Basic residues" evidence="5">
    <location>
        <begin position="330"/>
        <end position="340"/>
    </location>
</feature>
<dbReference type="SMART" id="SM00879">
    <property type="entry name" value="Brix"/>
    <property type="match status" value="1"/>
</dbReference>
<evidence type="ECO:0000256" key="4">
    <source>
        <dbReference type="RuleBase" id="RU367086"/>
    </source>
</evidence>
<dbReference type="AlphaFoldDB" id="A0A4P9WIX0"/>
<feature type="region of interest" description="Disordered" evidence="5">
    <location>
        <begin position="1"/>
        <end position="24"/>
    </location>
</feature>
<keyword evidence="3 4" id="KW-0539">Nucleus</keyword>
<dbReference type="GO" id="GO:0000463">
    <property type="term" value="P:maturation of LSU-rRNA from tricistronic rRNA transcript (SSU-rRNA, 5.8S rRNA, LSU-rRNA)"/>
    <property type="evidence" value="ECO:0007669"/>
    <property type="project" value="TreeGrafter"/>
</dbReference>